<dbReference type="Proteomes" id="UP001596042">
    <property type="component" value="Unassembled WGS sequence"/>
</dbReference>
<protein>
    <recommendedName>
        <fullName evidence="5">Branched-chain amino acid ABC transporter permease</fullName>
    </recommendedName>
</protein>
<keyword evidence="4" id="KW-1185">Reference proteome</keyword>
<proteinExistence type="predicted"/>
<keyword evidence="2" id="KW-1133">Transmembrane helix</keyword>
<organism evidence="3 4">
    <name type="scientific">Daeguia caeni</name>
    <dbReference type="NCBI Taxonomy" id="439612"/>
    <lineage>
        <taxon>Bacteria</taxon>
        <taxon>Pseudomonadati</taxon>
        <taxon>Pseudomonadota</taxon>
        <taxon>Alphaproteobacteria</taxon>
        <taxon>Hyphomicrobiales</taxon>
        <taxon>Brucellaceae</taxon>
        <taxon>Daeguia</taxon>
    </lineage>
</organism>
<feature type="transmembrane region" description="Helical" evidence="2">
    <location>
        <begin position="47"/>
        <end position="71"/>
    </location>
</feature>
<accession>A0ABV9H6R3</accession>
<dbReference type="PANTHER" id="PTHR11795:SF442">
    <property type="entry name" value="ABC TRANSPORTER ATP-BINDING PROTEIN"/>
    <property type="match status" value="1"/>
</dbReference>
<feature type="transmembrane region" description="Helical" evidence="2">
    <location>
        <begin position="15"/>
        <end position="41"/>
    </location>
</feature>
<sequence>MAPVVRISPFMGQPIIITAFVVIILGGIGSMEGAIIAAVLYSTLFTFVASYFDSTIATIAGLCLMLLVLIVKPSGLMGKAQKV</sequence>
<evidence type="ECO:0000256" key="2">
    <source>
        <dbReference type="SAM" id="Phobius"/>
    </source>
</evidence>
<evidence type="ECO:0000256" key="1">
    <source>
        <dbReference type="ARBA" id="ARBA00022448"/>
    </source>
</evidence>
<dbReference type="InterPro" id="IPR052157">
    <property type="entry name" value="BCAA_transport_permease"/>
</dbReference>
<gene>
    <name evidence="3" type="ORF">ACFO1V_08300</name>
</gene>
<evidence type="ECO:0000313" key="3">
    <source>
        <dbReference type="EMBL" id="MFC4625221.1"/>
    </source>
</evidence>
<dbReference type="EMBL" id="JBHSEL010000053">
    <property type="protein sequence ID" value="MFC4625221.1"/>
    <property type="molecule type" value="Genomic_DNA"/>
</dbReference>
<keyword evidence="2" id="KW-0472">Membrane</keyword>
<dbReference type="RefSeq" id="WP_374829522.1">
    <property type="nucleotide sequence ID" value="NZ_JBHEEZ010000001.1"/>
</dbReference>
<comment type="caution">
    <text evidence="3">The sequence shown here is derived from an EMBL/GenBank/DDBJ whole genome shotgun (WGS) entry which is preliminary data.</text>
</comment>
<evidence type="ECO:0000313" key="4">
    <source>
        <dbReference type="Proteomes" id="UP001596042"/>
    </source>
</evidence>
<name>A0ABV9H6R3_9HYPH</name>
<keyword evidence="1" id="KW-0813">Transport</keyword>
<evidence type="ECO:0008006" key="5">
    <source>
        <dbReference type="Google" id="ProtNLM"/>
    </source>
</evidence>
<keyword evidence="2" id="KW-0812">Transmembrane</keyword>
<dbReference type="PANTHER" id="PTHR11795">
    <property type="entry name" value="BRANCHED-CHAIN AMINO ACID TRANSPORT SYSTEM PERMEASE PROTEIN LIVH"/>
    <property type="match status" value="1"/>
</dbReference>
<reference evidence="4" key="1">
    <citation type="journal article" date="2019" name="Int. J. Syst. Evol. Microbiol.">
        <title>The Global Catalogue of Microorganisms (GCM) 10K type strain sequencing project: providing services to taxonomists for standard genome sequencing and annotation.</title>
        <authorList>
            <consortium name="The Broad Institute Genomics Platform"/>
            <consortium name="The Broad Institute Genome Sequencing Center for Infectious Disease"/>
            <person name="Wu L."/>
            <person name="Ma J."/>
        </authorList>
    </citation>
    <scope>NUCLEOTIDE SEQUENCE [LARGE SCALE GENOMIC DNA]</scope>
    <source>
        <strain evidence="4">CGMCC 1.15731</strain>
    </source>
</reference>